<dbReference type="EMBL" id="JACBPP010000005">
    <property type="protein sequence ID" value="KAF8001491.1"/>
    <property type="molecule type" value="Genomic_DNA"/>
</dbReference>
<comment type="caution">
    <text evidence="1">The sequence shown here is derived from an EMBL/GenBank/DDBJ whole genome shotgun (WGS) entry which is preliminary data.</text>
</comment>
<evidence type="ECO:0000313" key="1">
    <source>
        <dbReference type="EMBL" id="KAF8001491.1"/>
    </source>
</evidence>
<sequence>MALLYQLKHGLAKDSKRAVRLFIKQRLYEKNIEALKDMDEPTRLDKLQTAYMSLEDDYYRILEPLKLAVKRKVGVTSDGKKKQKK</sequence>
<evidence type="ECO:0000313" key="2">
    <source>
        <dbReference type="Proteomes" id="UP000649328"/>
    </source>
</evidence>
<protein>
    <submittedName>
        <fullName evidence="1">Uncharacterized protein</fullName>
    </submittedName>
</protein>
<organism evidence="1 2">
    <name type="scientific">Metschnikowia pulcherrima</name>
    <dbReference type="NCBI Taxonomy" id="27326"/>
    <lineage>
        <taxon>Eukaryota</taxon>
        <taxon>Fungi</taxon>
        <taxon>Dikarya</taxon>
        <taxon>Ascomycota</taxon>
        <taxon>Saccharomycotina</taxon>
        <taxon>Pichiomycetes</taxon>
        <taxon>Metschnikowiaceae</taxon>
        <taxon>Metschnikowia</taxon>
    </lineage>
</organism>
<dbReference type="AlphaFoldDB" id="A0A8H7GS59"/>
<gene>
    <name evidence="1" type="ORF">HF325_003992</name>
</gene>
<dbReference type="OrthoDB" id="10253098at2759"/>
<name>A0A8H7GS59_9ASCO</name>
<dbReference type="Proteomes" id="UP000649328">
    <property type="component" value="Unassembled WGS sequence"/>
</dbReference>
<proteinExistence type="predicted"/>
<accession>A0A8H7GS59</accession>
<keyword evidence="2" id="KW-1185">Reference proteome</keyword>
<reference evidence="1" key="1">
    <citation type="submission" date="2020-10" db="EMBL/GenBank/DDBJ databases">
        <title>The Whole-Genome Sequence of Metschnikowia persimmonesis, a Novel Endophytic Yeast Species Isolated from Medicinal Plant Diospyros kaki Thumb.</title>
        <authorList>
            <person name="Rahmat E."/>
            <person name="Kang Y."/>
        </authorList>
    </citation>
    <scope>NUCLEOTIDE SEQUENCE</scope>
    <source>
        <strain evidence="1">KIOM G15050</strain>
    </source>
</reference>